<evidence type="ECO:0000313" key="12">
    <source>
        <dbReference type="Proteomes" id="UP000310158"/>
    </source>
</evidence>
<evidence type="ECO:0000256" key="8">
    <source>
        <dbReference type="ARBA" id="ARBA00032007"/>
    </source>
</evidence>
<evidence type="ECO:0000256" key="5">
    <source>
        <dbReference type="ARBA" id="ARBA00023159"/>
    </source>
</evidence>
<evidence type="ECO:0000313" key="11">
    <source>
        <dbReference type="EMBL" id="THH13385.1"/>
    </source>
</evidence>
<keyword evidence="12" id="KW-1185">Reference proteome</keyword>
<accession>A0A4S4LN51</accession>
<evidence type="ECO:0000256" key="9">
    <source>
        <dbReference type="RuleBase" id="RU365082"/>
    </source>
</evidence>
<evidence type="ECO:0000256" key="6">
    <source>
        <dbReference type="ARBA" id="ARBA00023163"/>
    </source>
</evidence>
<comment type="similarity">
    <text evidence="2 9">Belongs to the Mediator complex subunit 14 family.</text>
</comment>
<sequence length="1144" mass="127970">MALNGANLTASTSRQPQILSGFVDGILPYTNGFDEPPIELLEQRLPVVYDGQVPLAEVVSRVAQACYAELTEMAETLPHMSDPARKRKLADFVVAWKKQVVKLYAVAKWSRDADVVQKCMNITAFLMNQNRQFEDVIKGLKYAKDSLDPARLRNHDLLTSLDVLTTGSYRRLPTGIKKAVVPPTPLTDDQVTKTLRDIEALIRYRLRMQEIIPIEMSKYRISDGRVFFHVPKLFEASLSLRGGNKHDGWFFAHVEFLFNVGGDRTGMQEFPRKPSGVLKRHITDEADARLAYYLPLPPDQPSPPPGIELPPIPKLPDGTVDAPLVRIFNFLQMMSMSYQLEILWYQASGAQRMRSLGWADYLTVEMSKDRKTLTVSYWIRKPLPRPVPSIHHKPPLLGGSLTISLVSSPSPRRSPKSRVLAELQEKSKLSGTAKWPSDEVEGVQWHVKWKPAPGALGVNVMPEDVFLPDGEVTIDADDVDFERLLRQIIERHTRAIFRVLFVQLQQGPVFSAPESVAIIMNDGHVALRAHLCADEQVIVTIEPRTGRLNLRDTGDLGAAGRGPRFSAISDKLNENTSMLLEALIRLRMNTIIELAEQKATYLGLQTFRQRNFAREEFQKLGPAARGLLYIQLSPFPTHYLVLVVTDDDFRYALISVKTLEDRMFKSMVMEDIGWLNIERICAQGREAELDGEKEIDVMKRKKEAGPLDGQGKMSSKFKLETHVLRELYAYCCARVAHIKVERQFKARNIPYEHVYPASPALGSSLPSSLSHLHSALSHKIPALCVKSSDILSGSPAFEAAMPNIRVIPLSWWTASAPGSGERPPQVVTCVKLKYVQPPVGRRAVAGKGVIRLSKGIVYDANEAVVCFLSDEVEGCVDEFLQEWASVSKIVVIAREVAEMAKEKRWQDVRILSFDLQTVEFAYASNYTVSITCTDQLTTEGSYNLHFSRHLPSPLDPRSSFQRGFNLHSEASIFFRTILGQGKLSSALPVLVSVLRNTVPVIEVLEEIDERKEGLEDIEVKSFAKAAGWWRVLFYLRVGAGRHSHGLDFRLMKGGRVAILDAAQSLYFPTMASHVPPALADDTFILKPIPKFPQLLESVARELRGVRIAVVDIGIVCGVAHAHAVGRKVWECIERDVIGKNAGKG</sequence>
<gene>
    <name evidence="11" type="ORF">EW146_g6822</name>
</gene>
<evidence type="ECO:0000259" key="10">
    <source>
        <dbReference type="Pfam" id="PF08638"/>
    </source>
</evidence>
<comment type="subcellular location">
    <subcellularLocation>
        <location evidence="1 9">Nucleus</location>
    </subcellularLocation>
</comment>
<evidence type="ECO:0000256" key="4">
    <source>
        <dbReference type="ARBA" id="ARBA00023015"/>
    </source>
</evidence>
<feature type="domain" description="Mediator complex subunit MED14 N-terminal" evidence="10">
    <location>
        <begin position="52"/>
        <end position="241"/>
    </location>
</feature>
<comment type="subunit">
    <text evidence="9">Component of the Mediator complex.</text>
</comment>
<dbReference type="OrthoDB" id="205099at2759"/>
<dbReference type="GO" id="GO:0070847">
    <property type="term" value="C:core mediator complex"/>
    <property type="evidence" value="ECO:0007669"/>
    <property type="project" value="TreeGrafter"/>
</dbReference>
<keyword evidence="5 9" id="KW-0010">Activator</keyword>
<reference evidence="11 12" key="1">
    <citation type="submission" date="2019-02" db="EMBL/GenBank/DDBJ databases">
        <title>Genome sequencing of the rare red list fungi Bondarzewia mesenterica.</title>
        <authorList>
            <person name="Buettner E."/>
            <person name="Kellner H."/>
        </authorList>
    </citation>
    <scope>NUCLEOTIDE SEQUENCE [LARGE SCALE GENOMIC DNA]</scope>
    <source>
        <strain evidence="11 12">DSM 108281</strain>
    </source>
</reference>
<comment type="function">
    <text evidence="9">Component of the Mediator complex, a coactivator involved in the regulated transcription of nearly all RNA polymerase II-dependent genes. Mediator functions as a bridge to convey information from gene-specific regulatory proteins to the basal RNA polymerase II transcription machinery. Mediator is recruited to promoters by direct interactions with regulatory proteins and serves as a scaffold for the assembly of a functional preinitiation complex with RNA polymerase II and the general transcription factors.</text>
</comment>
<dbReference type="EMBL" id="SGPL01000358">
    <property type="protein sequence ID" value="THH13385.1"/>
    <property type="molecule type" value="Genomic_DNA"/>
</dbReference>
<keyword evidence="7 9" id="KW-0539">Nucleus</keyword>
<dbReference type="GO" id="GO:0006357">
    <property type="term" value="P:regulation of transcription by RNA polymerase II"/>
    <property type="evidence" value="ECO:0007669"/>
    <property type="project" value="InterPro"/>
</dbReference>
<dbReference type="AlphaFoldDB" id="A0A4S4LN51"/>
<dbReference type="Proteomes" id="UP000310158">
    <property type="component" value="Unassembled WGS sequence"/>
</dbReference>
<dbReference type="PANTHER" id="PTHR12809">
    <property type="entry name" value="MEDIATOR COMPLEX SUBUNIT"/>
    <property type="match status" value="1"/>
</dbReference>
<evidence type="ECO:0000256" key="3">
    <source>
        <dbReference type="ARBA" id="ARBA00019619"/>
    </source>
</evidence>
<evidence type="ECO:0000256" key="2">
    <source>
        <dbReference type="ARBA" id="ARBA00007813"/>
    </source>
</evidence>
<comment type="caution">
    <text evidence="11">The sequence shown here is derived from an EMBL/GenBank/DDBJ whole genome shotgun (WGS) entry which is preliminary data.</text>
</comment>
<dbReference type="GO" id="GO:0003712">
    <property type="term" value="F:transcription coregulator activity"/>
    <property type="evidence" value="ECO:0007669"/>
    <property type="project" value="UniProtKB-UniRule"/>
</dbReference>
<dbReference type="Pfam" id="PF08638">
    <property type="entry name" value="Med14"/>
    <property type="match status" value="1"/>
</dbReference>
<keyword evidence="6 9" id="KW-0804">Transcription</keyword>
<dbReference type="PANTHER" id="PTHR12809:SF2">
    <property type="entry name" value="MEDIATOR OF RNA POLYMERASE II TRANSCRIPTION SUBUNIT 14"/>
    <property type="match status" value="1"/>
</dbReference>
<dbReference type="GO" id="GO:0016592">
    <property type="term" value="C:mediator complex"/>
    <property type="evidence" value="ECO:0007669"/>
    <property type="project" value="UniProtKB-UniRule"/>
</dbReference>
<name>A0A4S4LN51_9AGAM</name>
<proteinExistence type="inferred from homology"/>
<dbReference type="InterPro" id="IPR013947">
    <property type="entry name" value="Mediator_Med14"/>
</dbReference>
<organism evidence="11 12">
    <name type="scientific">Bondarzewia mesenterica</name>
    <dbReference type="NCBI Taxonomy" id="1095465"/>
    <lineage>
        <taxon>Eukaryota</taxon>
        <taxon>Fungi</taxon>
        <taxon>Dikarya</taxon>
        <taxon>Basidiomycota</taxon>
        <taxon>Agaricomycotina</taxon>
        <taxon>Agaricomycetes</taxon>
        <taxon>Russulales</taxon>
        <taxon>Bondarzewiaceae</taxon>
        <taxon>Bondarzewia</taxon>
    </lineage>
</organism>
<evidence type="ECO:0000256" key="1">
    <source>
        <dbReference type="ARBA" id="ARBA00004123"/>
    </source>
</evidence>
<evidence type="ECO:0000256" key="7">
    <source>
        <dbReference type="ARBA" id="ARBA00023242"/>
    </source>
</evidence>
<keyword evidence="4 9" id="KW-0805">Transcription regulation</keyword>
<protein>
    <recommendedName>
        <fullName evidence="3 9">Mediator of RNA polymerase II transcription subunit 14</fullName>
    </recommendedName>
    <alternativeName>
        <fullName evidence="8 9">Mediator complex subunit 14</fullName>
    </alternativeName>
</protein>
<dbReference type="InterPro" id="IPR055122">
    <property type="entry name" value="Med14_N"/>
</dbReference>